<dbReference type="Proteomes" id="UP001596990">
    <property type="component" value="Unassembled WGS sequence"/>
</dbReference>
<keyword evidence="5 10" id="KW-0067">ATP-binding</keyword>
<sequence length="451" mass="49761">MLFTINELNQLFTEARGEHKDSIPVKSIMTDSRRVHDQSLFVPIVGENFDAHDFLKKAIENGAIGALWQKDKKVPAYVPTDFPLFLVEDTTLGLQQMAGFYLQKVSPKVVAVTGSNGKTTTKDLVASVLSTTYKTHKTEGNHNNHIGLPLTLFAMPEETEVVVLEMGMSSFGEIETLSNLARPDFAIITNIGESHIEYLGSREGIAKAKLEIKAGLRGPLIFDGDEALLSEEHDVSENWPCGFGEENRNVIKDMELSDQSSSFTIDGRAYQLPLAGAHNVLNASFAITAAKLMGVSEEAIQQGLDQSKVTGMRFERVEGKNGSLIINDTYNASPTSMKAVIEVIKQMKEKTRKVLVLGDIYELGEFSKDLHRKVADAVNDEIDAIYTFGNDADEITKAVLHQNPSIQATHYTDKQTLADKLTDELRDDTVILLKASRGVRLETLLETLTES</sequence>
<evidence type="ECO:0000313" key="14">
    <source>
        <dbReference type="EMBL" id="MFD1018079.1"/>
    </source>
</evidence>
<keyword evidence="1 10" id="KW-0963">Cytoplasm</keyword>
<dbReference type="InterPro" id="IPR005863">
    <property type="entry name" value="UDP-N-AcMur_synth"/>
</dbReference>
<name>A0ABW3KXW2_9BACI</name>
<reference evidence="15" key="1">
    <citation type="journal article" date="2019" name="Int. J. Syst. Evol. Microbiol.">
        <title>The Global Catalogue of Microorganisms (GCM) 10K type strain sequencing project: providing services to taxonomists for standard genome sequencing and annotation.</title>
        <authorList>
            <consortium name="The Broad Institute Genomics Platform"/>
            <consortium name="The Broad Institute Genome Sequencing Center for Infectious Disease"/>
            <person name="Wu L."/>
            <person name="Ma J."/>
        </authorList>
    </citation>
    <scope>NUCLEOTIDE SEQUENCE [LARGE SCALE GENOMIC DNA]</scope>
    <source>
        <strain evidence="15">CCUG 56607</strain>
    </source>
</reference>
<keyword evidence="3 10" id="KW-0132">Cell division</keyword>
<dbReference type="Gene3D" id="3.40.1190.10">
    <property type="entry name" value="Mur-like, catalytic domain"/>
    <property type="match status" value="1"/>
</dbReference>
<dbReference type="GO" id="GO:0047480">
    <property type="term" value="F:UDP-N-acetylmuramoyl-tripeptide-D-alanyl-D-alanine ligase activity"/>
    <property type="evidence" value="ECO:0007669"/>
    <property type="project" value="UniProtKB-EC"/>
</dbReference>
<dbReference type="PANTHER" id="PTHR43024">
    <property type="entry name" value="UDP-N-ACETYLMURAMOYL-TRIPEPTIDE--D-ALANYL-D-ALANINE LIGASE"/>
    <property type="match status" value="1"/>
</dbReference>
<keyword evidence="7 10" id="KW-0573">Peptidoglycan synthesis</keyword>
<dbReference type="PANTHER" id="PTHR43024:SF1">
    <property type="entry name" value="UDP-N-ACETYLMURAMOYL-TRIPEPTIDE--D-ALANYL-D-ALANINE LIGASE"/>
    <property type="match status" value="1"/>
</dbReference>
<keyword evidence="2 10" id="KW-0436">Ligase</keyword>
<dbReference type="EMBL" id="JBHTKL010000001">
    <property type="protein sequence ID" value="MFD1018079.1"/>
    <property type="molecule type" value="Genomic_DNA"/>
</dbReference>
<keyword evidence="6 10" id="KW-0133">Cell shape</keyword>
<evidence type="ECO:0000256" key="5">
    <source>
        <dbReference type="ARBA" id="ARBA00022840"/>
    </source>
</evidence>
<comment type="similarity">
    <text evidence="10">Belongs to the MurCDEF family. MurF subfamily.</text>
</comment>
<dbReference type="HAMAP" id="MF_02019">
    <property type="entry name" value="MurF"/>
    <property type="match status" value="1"/>
</dbReference>
<evidence type="ECO:0000256" key="10">
    <source>
        <dbReference type="HAMAP-Rule" id="MF_02019"/>
    </source>
</evidence>
<dbReference type="EC" id="6.3.2.10" evidence="10 11"/>
<dbReference type="Gene3D" id="3.90.190.20">
    <property type="entry name" value="Mur ligase, C-terminal domain"/>
    <property type="match status" value="1"/>
</dbReference>
<evidence type="ECO:0000256" key="6">
    <source>
        <dbReference type="ARBA" id="ARBA00022960"/>
    </source>
</evidence>
<comment type="function">
    <text evidence="10 11">Involved in cell wall formation. Catalyzes the final step in the synthesis of UDP-N-acetylmuramoyl-pentapeptide, the precursor of murein.</text>
</comment>
<comment type="pathway">
    <text evidence="10 11">Cell wall biogenesis; peptidoglycan biosynthesis.</text>
</comment>
<dbReference type="InterPro" id="IPR035911">
    <property type="entry name" value="MurE/MurF_N"/>
</dbReference>
<keyword evidence="9 10" id="KW-0961">Cell wall biogenesis/degradation</keyword>
<accession>A0ABW3KXW2</accession>
<dbReference type="InterPro" id="IPR036615">
    <property type="entry name" value="Mur_ligase_C_dom_sf"/>
</dbReference>
<evidence type="ECO:0000256" key="11">
    <source>
        <dbReference type="RuleBase" id="RU004136"/>
    </source>
</evidence>
<organism evidence="14 15">
    <name type="scientific">Thalassobacillus hwangdonensis</name>
    <dbReference type="NCBI Taxonomy" id="546108"/>
    <lineage>
        <taxon>Bacteria</taxon>
        <taxon>Bacillati</taxon>
        <taxon>Bacillota</taxon>
        <taxon>Bacilli</taxon>
        <taxon>Bacillales</taxon>
        <taxon>Bacillaceae</taxon>
        <taxon>Thalassobacillus</taxon>
    </lineage>
</organism>
<dbReference type="Pfam" id="PF02875">
    <property type="entry name" value="Mur_ligase_C"/>
    <property type="match status" value="1"/>
</dbReference>
<evidence type="ECO:0000256" key="8">
    <source>
        <dbReference type="ARBA" id="ARBA00023306"/>
    </source>
</evidence>
<keyword evidence="15" id="KW-1185">Reference proteome</keyword>
<feature type="binding site" evidence="10">
    <location>
        <begin position="114"/>
        <end position="120"/>
    </location>
    <ligand>
        <name>ATP</name>
        <dbReference type="ChEBI" id="CHEBI:30616"/>
    </ligand>
</feature>
<evidence type="ECO:0000256" key="3">
    <source>
        <dbReference type="ARBA" id="ARBA00022618"/>
    </source>
</evidence>
<dbReference type="NCBIfam" id="TIGR01143">
    <property type="entry name" value="murF"/>
    <property type="match status" value="1"/>
</dbReference>
<dbReference type="InterPro" id="IPR004101">
    <property type="entry name" value="Mur_ligase_C"/>
</dbReference>
<dbReference type="SUPFAM" id="SSF53244">
    <property type="entry name" value="MurD-like peptide ligases, peptide-binding domain"/>
    <property type="match status" value="1"/>
</dbReference>
<evidence type="ECO:0000256" key="4">
    <source>
        <dbReference type="ARBA" id="ARBA00022741"/>
    </source>
</evidence>
<gene>
    <name evidence="10 14" type="primary">murF</name>
    <name evidence="14" type="ORF">ACFQ2J_02605</name>
</gene>
<dbReference type="RefSeq" id="WP_386056313.1">
    <property type="nucleotide sequence ID" value="NZ_JBHTKL010000001.1"/>
</dbReference>
<evidence type="ECO:0000259" key="13">
    <source>
        <dbReference type="Pfam" id="PF08245"/>
    </source>
</evidence>
<dbReference type="Gene3D" id="3.40.1390.10">
    <property type="entry name" value="MurE/MurF, N-terminal domain"/>
    <property type="match status" value="1"/>
</dbReference>
<comment type="catalytic activity">
    <reaction evidence="10 11">
        <text>D-alanyl-D-alanine + UDP-N-acetyl-alpha-D-muramoyl-L-alanyl-gamma-D-glutamyl-meso-2,6-diaminopimelate + ATP = UDP-N-acetyl-alpha-D-muramoyl-L-alanyl-gamma-D-glutamyl-meso-2,6-diaminopimeloyl-D-alanyl-D-alanine + ADP + phosphate + H(+)</text>
        <dbReference type="Rhea" id="RHEA:28374"/>
        <dbReference type="ChEBI" id="CHEBI:15378"/>
        <dbReference type="ChEBI" id="CHEBI:30616"/>
        <dbReference type="ChEBI" id="CHEBI:43474"/>
        <dbReference type="ChEBI" id="CHEBI:57822"/>
        <dbReference type="ChEBI" id="CHEBI:61386"/>
        <dbReference type="ChEBI" id="CHEBI:83905"/>
        <dbReference type="ChEBI" id="CHEBI:456216"/>
        <dbReference type="EC" id="6.3.2.10"/>
    </reaction>
</comment>
<feature type="domain" description="Mur ligase C-terminal" evidence="12">
    <location>
        <begin position="312"/>
        <end position="437"/>
    </location>
</feature>
<dbReference type="SUPFAM" id="SSF63418">
    <property type="entry name" value="MurE/MurF N-terminal domain"/>
    <property type="match status" value="1"/>
</dbReference>
<dbReference type="SUPFAM" id="SSF53623">
    <property type="entry name" value="MurD-like peptide ligases, catalytic domain"/>
    <property type="match status" value="1"/>
</dbReference>
<dbReference type="InterPro" id="IPR013221">
    <property type="entry name" value="Mur_ligase_cen"/>
</dbReference>
<dbReference type="InterPro" id="IPR036565">
    <property type="entry name" value="Mur-like_cat_sf"/>
</dbReference>
<keyword evidence="8 10" id="KW-0131">Cell cycle</keyword>
<evidence type="ECO:0000256" key="2">
    <source>
        <dbReference type="ARBA" id="ARBA00022598"/>
    </source>
</evidence>
<evidence type="ECO:0000256" key="7">
    <source>
        <dbReference type="ARBA" id="ARBA00022984"/>
    </source>
</evidence>
<comment type="caution">
    <text evidence="14">The sequence shown here is derived from an EMBL/GenBank/DDBJ whole genome shotgun (WGS) entry which is preliminary data.</text>
</comment>
<evidence type="ECO:0000313" key="15">
    <source>
        <dbReference type="Proteomes" id="UP001596990"/>
    </source>
</evidence>
<comment type="subcellular location">
    <subcellularLocation>
        <location evidence="10 11">Cytoplasm</location>
    </subcellularLocation>
</comment>
<proteinExistence type="inferred from homology"/>
<keyword evidence="4 10" id="KW-0547">Nucleotide-binding</keyword>
<dbReference type="InterPro" id="IPR051046">
    <property type="entry name" value="MurCDEF_CellWall_CoF430Synth"/>
</dbReference>
<evidence type="ECO:0000259" key="12">
    <source>
        <dbReference type="Pfam" id="PF02875"/>
    </source>
</evidence>
<feature type="domain" description="Mur ligase central" evidence="13">
    <location>
        <begin position="112"/>
        <end position="290"/>
    </location>
</feature>
<dbReference type="Pfam" id="PF08245">
    <property type="entry name" value="Mur_ligase_M"/>
    <property type="match status" value="1"/>
</dbReference>
<evidence type="ECO:0000256" key="1">
    <source>
        <dbReference type="ARBA" id="ARBA00022490"/>
    </source>
</evidence>
<evidence type="ECO:0000256" key="9">
    <source>
        <dbReference type="ARBA" id="ARBA00023316"/>
    </source>
</evidence>
<protein>
    <recommendedName>
        <fullName evidence="10 11">UDP-N-acetylmuramoyl-tripeptide--D-alanyl-D-alanine ligase</fullName>
        <ecNumber evidence="10 11">6.3.2.10</ecNumber>
    </recommendedName>
    <alternativeName>
        <fullName evidence="10">D-alanyl-D-alanine-adding enzyme</fullName>
    </alternativeName>
</protein>